<dbReference type="Proteomes" id="UP000313359">
    <property type="component" value="Unassembled WGS sequence"/>
</dbReference>
<evidence type="ECO:0000313" key="1">
    <source>
        <dbReference type="EMBL" id="RPD62364.1"/>
    </source>
</evidence>
<sequence>MKTTGAYLVIIESYLPFHTVSSSTMHAHTVPPRGLPHEPAVAVIEIRLWSAAEPIVMVIKQIGTSPITTHVELCTVTNQGMGARAARGGSRPPPPSVGDCTFLTSKFNLIAPHPRSITKGLHTTKIYEVVLMIGTYSPHRTGLTQPAEAPSHHQTLV</sequence>
<gene>
    <name evidence="1" type="ORF">L227DRAFT_34185</name>
</gene>
<dbReference type="AlphaFoldDB" id="A0A5C2SGN4"/>
<organism evidence="1 2">
    <name type="scientific">Lentinus tigrinus ALCF2SS1-6</name>
    <dbReference type="NCBI Taxonomy" id="1328759"/>
    <lineage>
        <taxon>Eukaryota</taxon>
        <taxon>Fungi</taxon>
        <taxon>Dikarya</taxon>
        <taxon>Basidiomycota</taxon>
        <taxon>Agaricomycotina</taxon>
        <taxon>Agaricomycetes</taxon>
        <taxon>Polyporales</taxon>
        <taxon>Polyporaceae</taxon>
        <taxon>Lentinus</taxon>
    </lineage>
</organism>
<protein>
    <submittedName>
        <fullName evidence="1">Uncharacterized protein</fullName>
    </submittedName>
</protein>
<keyword evidence="2" id="KW-1185">Reference proteome</keyword>
<dbReference type="EMBL" id="ML122259">
    <property type="protein sequence ID" value="RPD62364.1"/>
    <property type="molecule type" value="Genomic_DNA"/>
</dbReference>
<evidence type="ECO:0000313" key="2">
    <source>
        <dbReference type="Proteomes" id="UP000313359"/>
    </source>
</evidence>
<name>A0A5C2SGN4_9APHY</name>
<reference evidence="1" key="1">
    <citation type="journal article" date="2018" name="Genome Biol. Evol.">
        <title>Genomics and development of Lentinus tigrinus, a white-rot wood-decaying mushroom with dimorphic fruiting bodies.</title>
        <authorList>
            <person name="Wu B."/>
            <person name="Xu Z."/>
            <person name="Knudson A."/>
            <person name="Carlson A."/>
            <person name="Chen N."/>
            <person name="Kovaka S."/>
            <person name="LaButti K."/>
            <person name="Lipzen A."/>
            <person name="Pennachio C."/>
            <person name="Riley R."/>
            <person name="Schakwitz W."/>
            <person name="Umezawa K."/>
            <person name="Ohm R.A."/>
            <person name="Grigoriev I.V."/>
            <person name="Nagy L.G."/>
            <person name="Gibbons J."/>
            <person name="Hibbett D."/>
        </authorList>
    </citation>
    <scope>NUCLEOTIDE SEQUENCE [LARGE SCALE GENOMIC DNA]</scope>
    <source>
        <strain evidence="1">ALCF2SS1-6</strain>
    </source>
</reference>
<accession>A0A5C2SGN4</accession>
<proteinExistence type="predicted"/>